<dbReference type="PANTHER" id="PTHR34587">
    <property type="entry name" value="VWFA DOMAIN-CONTAINING PROTEIN"/>
    <property type="match status" value="1"/>
</dbReference>
<dbReference type="Proteomes" id="UP000765509">
    <property type="component" value="Unassembled WGS sequence"/>
</dbReference>
<organism evidence="2 3">
    <name type="scientific">Austropuccinia psidii MF-1</name>
    <dbReference type="NCBI Taxonomy" id="1389203"/>
    <lineage>
        <taxon>Eukaryota</taxon>
        <taxon>Fungi</taxon>
        <taxon>Dikarya</taxon>
        <taxon>Basidiomycota</taxon>
        <taxon>Pucciniomycotina</taxon>
        <taxon>Pucciniomycetes</taxon>
        <taxon>Pucciniales</taxon>
        <taxon>Sphaerophragmiaceae</taxon>
        <taxon>Austropuccinia</taxon>
    </lineage>
</organism>
<dbReference type="PANTHER" id="PTHR34587:SF2">
    <property type="entry name" value="G-PROTEIN COUPLED RECEPTORS FAMILY 1 PROFILE DOMAIN-CONTAINING PROTEIN"/>
    <property type="match status" value="1"/>
</dbReference>
<evidence type="ECO:0000313" key="2">
    <source>
        <dbReference type="EMBL" id="MBW0478952.1"/>
    </source>
</evidence>
<feature type="compositionally biased region" description="Basic residues" evidence="1">
    <location>
        <begin position="340"/>
        <end position="354"/>
    </location>
</feature>
<dbReference type="OrthoDB" id="2336871at2759"/>
<name>A0A9Q3CA10_9BASI</name>
<reference evidence="2" key="1">
    <citation type="submission" date="2021-03" db="EMBL/GenBank/DDBJ databases">
        <title>Draft genome sequence of rust myrtle Austropuccinia psidii MF-1, a brazilian biotype.</title>
        <authorList>
            <person name="Quecine M.C."/>
            <person name="Pachon D.M.R."/>
            <person name="Bonatelli M.L."/>
            <person name="Correr F.H."/>
            <person name="Franceschini L.M."/>
            <person name="Leite T.F."/>
            <person name="Margarido G.R.A."/>
            <person name="Almeida C.A."/>
            <person name="Ferrarezi J.A."/>
            <person name="Labate C.A."/>
        </authorList>
    </citation>
    <scope>NUCLEOTIDE SEQUENCE</scope>
    <source>
        <strain evidence="2">MF-1</strain>
    </source>
</reference>
<evidence type="ECO:0000313" key="3">
    <source>
        <dbReference type="Proteomes" id="UP000765509"/>
    </source>
</evidence>
<accession>A0A9Q3CA10</accession>
<gene>
    <name evidence="2" type="ORF">O181_018667</name>
</gene>
<protein>
    <submittedName>
        <fullName evidence="2">Uncharacterized protein</fullName>
    </submittedName>
</protein>
<proteinExistence type="predicted"/>
<evidence type="ECO:0000256" key="1">
    <source>
        <dbReference type="SAM" id="MobiDB-lite"/>
    </source>
</evidence>
<sequence>MTGKKVFYSKSQGLKKIFWLSFSFLANHSSSVCKKITNHNAVEQNVSGNADPKTSLCLDPSVIQEAAKSDGITDPANPQHFAKSLTSVNNFINICVGSKITNGAQAEDGSCNPTPMGFLPAKNKMPAAKIVAPSAKTRIQRCQEFNITITVRNIQVGFFTAPDATYYLAPQQLNTKGVIKGHVHVVVQLVKPHEPFDSEIFTFFKGISDSAVRGKLSTTVTGGLPDGIYRVSTLVSAMNHQLASLPIAQRGAVDDAVYITVGTGVSAPGDDGSGQAAEAQCKKSPDTSSGIKGEGVGAGASNGIKGEGGGAGASTVDTRRQSKQQETSPVFLKGGGSAGRKTRKVCRRRRKRKV</sequence>
<comment type="caution">
    <text evidence="2">The sequence shown here is derived from an EMBL/GenBank/DDBJ whole genome shotgun (WGS) entry which is preliminary data.</text>
</comment>
<dbReference type="AlphaFoldDB" id="A0A9Q3CA10"/>
<dbReference type="EMBL" id="AVOT02005391">
    <property type="protein sequence ID" value="MBW0478952.1"/>
    <property type="molecule type" value="Genomic_DNA"/>
</dbReference>
<dbReference type="InterPro" id="IPR053216">
    <property type="entry name" value="Appressorial_penetr-assoc"/>
</dbReference>
<feature type="region of interest" description="Disordered" evidence="1">
    <location>
        <begin position="268"/>
        <end position="354"/>
    </location>
</feature>
<keyword evidence="3" id="KW-1185">Reference proteome</keyword>
<feature type="compositionally biased region" description="Gly residues" evidence="1">
    <location>
        <begin position="292"/>
        <end position="312"/>
    </location>
</feature>